<dbReference type="Proteomes" id="UP000576480">
    <property type="component" value="Unassembled WGS sequence"/>
</dbReference>
<feature type="domain" description="GGDEF" evidence="1">
    <location>
        <begin position="167"/>
        <end position="301"/>
    </location>
</feature>
<reference evidence="2 3" key="1">
    <citation type="journal article" date="2020" name="Front. Microbiol.">
        <title>Single-cell genomics of novel Actinobacteria with the Wood-Ljungdahl pathway discovered in a serpentinizing system.</title>
        <authorList>
            <person name="Merino N."/>
            <person name="Kawai M."/>
            <person name="Boyd E.S."/>
            <person name="Colman D.R."/>
            <person name="McGlynn S.E."/>
            <person name="Nealson K.H."/>
            <person name="Kurokawa K."/>
            <person name="Hongoh Y."/>
        </authorList>
    </citation>
    <scope>NUCLEOTIDE SEQUENCE [LARGE SCALE GENOMIC DNA]</scope>
    <source>
        <strain evidence="2 3">S43</strain>
    </source>
</reference>
<dbReference type="PANTHER" id="PTHR33744">
    <property type="entry name" value="CARBOHYDRATE DIACID REGULATOR"/>
    <property type="match status" value="1"/>
</dbReference>
<dbReference type="RefSeq" id="WP_176230326.1">
    <property type="nucleotide sequence ID" value="NZ_BLSB01000239.1"/>
</dbReference>
<feature type="non-terminal residue" evidence="2">
    <location>
        <position position="319"/>
    </location>
</feature>
<dbReference type="Gene3D" id="3.30.70.270">
    <property type="match status" value="1"/>
</dbReference>
<dbReference type="InterPro" id="IPR012914">
    <property type="entry name" value="PucR_dom"/>
</dbReference>
<dbReference type="InterPro" id="IPR043128">
    <property type="entry name" value="Rev_trsase/Diguanyl_cyclase"/>
</dbReference>
<proteinExistence type="predicted"/>
<dbReference type="InterPro" id="IPR000160">
    <property type="entry name" value="GGDEF_dom"/>
</dbReference>
<dbReference type="PANTHER" id="PTHR33744:SF1">
    <property type="entry name" value="DNA-BINDING TRANSCRIPTIONAL ACTIVATOR ADER"/>
    <property type="match status" value="1"/>
</dbReference>
<protein>
    <submittedName>
        <fullName evidence="2">PucR family transcriptional regulator, purine catabolism regulatory protein</fullName>
    </submittedName>
</protein>
<dbReference type="Pfam" id="PF07905">
    <property type="entry name" value="PucR"/>
    <property type="match status" value="1"/>
</dbReference>
<comment type="caution">
    <text evidence="2">The sequence shown here is derived from an EMBL/GenBank/DDBJ whole genome shotgun (WGS) entry which is preliminary data.</text>
</comment>
<dbReference type="InterPro" id="IPR051448">
    <property type="entry name" value="CdaR-like_regulators"/>
</dbReference>
<name>A0A6V8PYR0_9ACTN</name>
<gene>
    <name evidence="2" type="ORF">HKBW3S43_01618</name>
</gene>
<dbReference type="PROSITE" id="PS50887">
    <property type="entry name" value="GGDEF"/>
    <property type="match status" value="1"/>
</dbReference>
<evidence type="ECO:0000259" key="1">
    <source>
        <dbReference type="PROSITE" id="PS50887"/>
    </source>
</evidence>
<evidence type="ECO:0000313" key="3">
    <source>
        <dbReference type="Proteomes" id="UP000576480"/>
    </source>
</evidence>
<accession>A0A6V8PYR0</accession>
<evidence type="ECO:0000313" key="2">
    <source>
        <dbReference type="EMBL" id="GFP35831.1"/>
    </source>
</evidence>
<dbReference type="Pfam" id="PF17853">
    <property type="entry name" value="GGDEF_2"/>
    <property type="match status" value="1"/>
</dbReference>
<dbReference type="InterPro" id="IPR041522">
    <property type="entry name" value="CdaR_GGDEF"/>
</dbReference>
<organism evidence="2 3">
    <name type="scientific">Candidatus Hakubella thermalkaliphila</name>
    <dbReference type="NCBI Taxonomy" id="2754717"/>
    <lineage>
        <taxon>Bacteria</taxon>
        <taxon>Bacillati</taxon>
        <taxon>Actinomycetota</taxon>
        <taxon>Actinomycetota incertae sedis</taxon>
        <taxon>Candidatus Hakubellales</taxon>
        <taxon>Candidatus Hakubellaceae</taxon>
        <taxon>Candidatus Hakubella</taxon>
    </lineage>
</organism>
<dbReference type="AlphaFoldDB" id="A0A6V8PYR0"/>
<dbReference type="EMBL" id="BLSB01000239">
    <property type="protein sequence ID" value="GFP35831.1"/>
    <property type="molecule type" value="Genomic_DNA"/>
</dbReference>
<sequence length="319" mass="35744">MVCTVGYLYQKGVLQPAELVAGSSGLDNLVSWLHVVEIFDDLSLFHGQEIVFTTAFDVRDDPWQQAELVRELAGRGVSALIVKKGYYLYTISPQMKEAADRHSLPLFSVSVDTDLMALTRSVSRCLLEQQLQRDMASNFLSQLLEGDLAEPVNVAQRVRSLGIPTGIFYFILQVDLGNVKAFLRSSPHSEEIEMARLQSRIAELVQTVFPEHRYPVPLWYRGDKFVLLVPCTDENEETPLTLAEALRQKMEASLVPITATVGMSSCFKNLLKAPRYLKEASLAIEIIRRIKEGDQVTPLSQLQPYSILLSIADGEEARN</sequence>